<dbReference type="AlphaFoldDB" id="A0A4Z2J655"/>
<keyword evidence="1" id="KW-0812">Transmembrane</keyword>
<proteinExistence type="predicted"/>
<evidence type="ECO:0000313" key="2">
    <source>
        <dbReference type="EMBL" id="TNN85640.1"/>
    </source>
</evidence>
<accession>A0A4Z2J655</accession>
<organism evidence="2 3">
    <name type="scientific">Liparis tanakae</name>
    <name type="common">Tanaka's snailfish</name>
    <dbReference type="NCBI Taxonomy" id="230148"/>
    <lineage>
        <taxon>Eukaryota</taxon>
        <taxon>Metazoa</taxon>
        <taxon>Chordata</taxon>
        <taxon>Craniata</taxon>
        <taxon>Vertebrata</taxon>
        <taxon>Euteleostomi</taxon>
        <taxon>Actinopterygii</taxon>
        <taxon>Neopterygii</taxon>
        <taxon>Teleostei</taxon>
        <taxon>Neoteleostei</taxon>
        <taxon>Acanthomorphata</taxon>
        <taxon>Eupercaria</taxon>
        <taxon>Perciformes</taxon>
        <taxon>Cottioidei</taxon>
        <taxon>Cottales</taxon>
        <taxon>Liparidae</taxon>
        <taxon>Liparis</taxon>
    </lineage>
</organism>
<dbReference type="Proteomes" id="UP000314294">
    <property type="component" value="Unassembled WGS sequence"/>
</dbReference>
<evidence type="ECO:0000256" key="1">
    <source>
        <dbReference type="SAM" id="Phobius"/>
    </source>
</evidence>
<dbReference type="EMBL" id="SRLO01000020">
    <property type="protein sequence ID" value="TNN85640.1"/>
    <property type="molecule type" value="Genomic_DNA"/>
</dbReference>
<feature type="transmembrane region" description="Helical" evidence="1">
    <location>
        <begin position="106"/>
        <end position="125"/>
    </location>
</feature>
<comment type="caution">
    <text evidence="2">The sequence shown here is derived from an EMBL/GenBank/DDBJ whole genome shotgun (WGS) entry which is preliminary data.</text>
</comment>
<keyword evidence="1" id="KW-1133">Transmembrane helix</keyword>
<keyword evidence="1" id="KW-0472">Membrane</keyword>
<name>A0A4Z2J655_9TELE</name>
<keyword evidence="3" id="KW-1185">Reference proteome</keyword>
<reference evidence="2 3" key="1">
    <citation type="submission" date="2019-03" db="EMBL/GenBank/DDBJ databases">
        <title>First draft genome of Liparis tanakae, snailfish: a comprehensive survey of snailfish specific genes.</title>
        <authorList>
            <person name="Kim W."/>
            <person name="Song I."/>
            <person name="Jeong J.-H."/>
            <person name="Kim D."/>
            <person name="Kim S."/>
            <person name="Ryu S."/>
            <person name="Song J.Y."/>
            <person name="Lee S.K."/>
        </authorList>
    </citation>
    <scope>NUCLEOTIDE SEQUENCE [LARGE SCALE GENOMIC DNA]</scope>
    <source>
        <tissue evidence="2">Muscle</tissue>
    </source>
</reference>
<sequence length="131" mass="14441">MRLMHCDSIRQLLMQGTTAQMWQKEMHANRKPHSRAMGIPKTADKMRSIVPLSLNPWGSISTTSSRVLALLTAVVIGNAADEQGMAGGRLTALQAGIFMPGSKVSLGWELAVLDVVSAVLMFLWMNWRKFS</sequence>
<protein>
    <submittedName>
        <fullName evidence="2">Uncharacterized protein</fullName>
    </submittedName>
</protein>
<gene>
    <name evidence="2" type="ORF">EYF80_004273</name>
</gene>
<evidence type="ECO:0000313" key="3">
    <source>
        <dbReference type="Proteomes" id="UP000314294"/>
    </source>
</evidence>